<dbReference type="Proteomes" id="UP000521032">
    <property type="component" value="Unassembled WGS sequence"/>
</dbReference>
<dbReference type="SUPFAM" id="SSF160704">
    <property type="entry name" value="YehR-like"/>
    <property type="match status" value="1"/>
</dbReference>
<proteinExistence type="predicted"/>
<dbReference type="InterPro" id="IPR036699">
    <property type="entry name" value="YehR-like_sf"/>
</dbReference>
<comment type="caution">
    <text evidence="2">The sequence shown here is derived from an EMBL/GenBank/DDBJ whole genome shotgun (WGS) entry which is preliminary data.</text>
</comment>
<dbReference type="InterPro" id="IPR009736">
    <property type="entry name" value="DUF1307"/>
</dbReference>
<feature type="chain" id="PRO_5038766194" description="Lipoprotein YehR" evidence="1">
    <location>
        <begin position="19"/>
        <end position="157"/>
    </location>
</feature>
<evidence type="ECO:0000256" key="1">
    <source>
        <dbReference type="SAM" id="SignalP"/>
    </source>
</evidence>
<sequence>MKYIRLIMISFLGMIVLAACGSKTEETVTYTGDMNGFDTTVEMTAKGDDVVREKIVQVVDFKTAGFNSKEEVDEWLVQQKEYNKNALADLPEDTVTIDYKIDDKNITIITHTNYEDVDIQKLIDAGFIKTDGDKDAKHISKEKTEANYKNMGLTKSE</sequence>
<evidence type="ECO:0000313" key="3">
    <source>
        <dbReference type="Proteomes" id="UP000521032"/>
    </source>
</evidence>
<evidence type="ECO:0008006" key="4">
    <source>
        <dbReference type="Google" id="ProtNLM"/>
    </source>
</evidence>
<reference evidence="2 3" key="1">
    <citation type="submission" date="2020-07" db="EMBL/GenBank/DDBJ databases">
        <authorList>
            <person name="Criscuolo A."/>
        </authorList>
    </citation>
    <scope>NUCLEOTIDE SEQUENCE [LARGE SCALE GENOMIC DNA]</scope>
    <source>
        <strain evidence="3">CIP 111030</strain>
    </source>
</reference>
<dbReference type="PROSITE" id="PS51257">
    <property type="entry name" value="PROKAR_LIPOPROTEIN"/>
    <property type="match status" value="1"/>
</dbReference>
<dbReference type="AlphaFoldDB" id="A0A6V7R1U9"/>
<dbReference type="Pfam" id="PF06998">
    <property type="entry name" value="DUF1307"/>
    <property type="match status" value="1"/>
</dbReference>
<dbReference type="EMBL" id="CAJEWE010000003">
    <property type="protein sequence ID" value="CAD2071058.1"/>
    <property type="molecule type" value="Genomic_DNA"/>
</dbReference>
<protein>
    <recommendedName>
        <fullName evidence="4">Lipoprotein YehR</fullName>
    </recommendedName>
</protein>
<accession>A0A6V7R1U9</accession>
<name>A0A6V7R1U9_9BACL</name>
<keyword evidence="3" id="KW-1185">Reference proteome</keyword>
<keyword evidence="1" id="KW-0732">Signal</keyword>
<feature type="signal peptide" evidence="1">
    <location>
        <begin position="1"/>
        <end position="18"/>
    </location>
</feature>
<organism evidence="2 3">
    <name type="scientific">Phocicoccus schoeneichii</name>
    <dbReference type="NCBI Taxonomy" id="1812261"/>
    <lineage>
        <taxon>Bacteria</taxon>
        <taxon>Bacillati</taxon>
        <taxon>Bacillota</taxon>
        <taxon>Bacilli</taxon>
        <taxon>Bacillales</taxon>
        <taxon>Salinicoccaceae</taxon>
        <taxon>Phocicoccus</taxon>
    </lineage>
</organism>
<gene>
    <name evidence="2" type="ORF">JEOSCH030_00153</name>
</gene>
<evidence type="ECO:0000313" key="2">
    <source>
        <dbReference type="EMBL" id="CAD2071058.1"/>
    </source>
</evidence>
<dbReference type="Gene3D" id="3.30.1830.10">
    <property type="entry name" value="YehR-like"/>
    <property type="match status" value="1"/>
</dbReference>
<dbReference type="RefSeq" id="WP_186084542.1">
    <property type="nucleotide sequence ID" value="NZ_BMDB01000003.1"/>
</dbReference>